<reference evidence="1" key="1">
    <citation type="submission" date="2013-12" db="EMBL/GenBank/DDBJ databases">
        <title>The Genome Sequence of Aphanomyces invadans NJM9701.</title>
        <authorList>
            <consortium name="The Broad Institute Genomics Platform"/>
            <person name="Russ C."/>
            <person name="Tyler B."/>
            <person name="van West P."/>
            <person name="Dieguez-Uribeondo J."/>
            <person name="Young S.K."/>
            <person name="Zeng Q."/>
            <person name="Gargeya S."/>
            <person name="Fitzgerald M."/>
            <person name="Abouelleil A."/>
            <person name="Alvarado L."/>
            <person name="Chapman S.B."/>
            <person name="Gainer-Dewar J."/>
            <person name="Goldberg J."/>
            <person name="Griggs A."/>
            <person name="Gujja S."/>
            <person name="Hansen M."/>
            <person name="Howarth C."/>
            <person name="Imamovic A."/>
            <person name="Ireland A."/>
            <person name="Larimer J."/>
            <person name="McCowan C."/>
            <person name="Murphy C."/>
            <person name="Pearson M."/>
            <person name="Poon T.W."/>
            <person name="Priest M."/>
            <person name="Roberts A."/>
            <person name="Saif S."/>
            <person name="Shea T."/>
            <person name="Sykes S."/>
            <person name="Wortman J."/>
            <person name="Nusbaum C."/>
            <person name="Birren B."/>
        </authorList>
    </citation>
    <scope>NUCLEOTIDE SEQUENCE [LARGE SCALE GENOMIC DNA]</scope>
    <source>
        <strain evidence="1">NJM9701</strain>
    </source>
</reference>
<sequence>MQVNKRDLTNEDREAILREILLQSSTKSLARLPKGLAQLLAEKYNCHASTIRRVFARAKEQGVAVGNMKVSVASKKQGRVGSKAAFTPRVVKEKILRVPLAQRTTLRSISEHTGISRGSLHSYLKMGLFRSHSNAIRPKLTEAKKYSRMKFAFDFVRASMEFDDMMHYVHLDEKWFYLTKTTRRYYLVSWGDRTT</sequence>
<protein>
    <recommendedName>
        <fullName evidence="2">Transposase Tc1-like domain-containing protein</fullName>
    </recommendedName>
</protein>
<name>A0A024T898_9STRA</name>
<dbReference type="AlphaFoldDB" id="A0A024T898"/>
<dbReference type="EMBL" id="KI914343">
    <property type="protein sequence ID" value="ETV89806.1"/>
    <property type="molecule type" value="Genomic_DNA"/>
</dbReference>
<organism evidence="1">
    <name type="scientific">Aphanomyces invadans</name>
    <dbReference type="NCBI Taxonomy" id="157072"/>
    <lineage>
        <taxon>Eukaryota</taxon>
        <taxon>Sar</taxon>
        <taxon>Stramenopiles</taxon>
        <taxon>Oomycota</taxon>
        <taxon>Saprolegniomycetes</taxon>
        <taxon>Saprolegniales</taxon>
        <taxon>Verrucalvaceae</taxon>
        <taxon>Aphanomyces</taxon>
    </lineage>
</organism>
<dbReference type="InterPro" id="IPR036397">
    <property type="entry name" value="RNaseH_sf"/>
</dbReference>
<dbReference type="GeneID" id="20092407"/>
<dbReference type="OrthoDB" id="73883at2759"/>
<dbReference type="RefSeq" id="XP_008881562.1">
    <property type="nucleotide sequence ID" value="XM_008883340.1"/>
</dbReference>
<dbReference type="Gene3D" id="3.30.420.10">
    <property type="entry name" value="Ribonuclease H-like superfamily/Ribonuclease H"/>
    <property type="match status" value="1"/>
</dbReference>
<evidence type="ECO:0000313" key="1">
    <source>
        <dbReference type="EMBL" id="ETV89806.1"/>
    </source>
</evidence>
<proteinExistence type="predicted"/>
<dbReference type="eggNOG" id="ENOG502QQNW">
    <property type="taxonomic scope" value="Eukaryota"/>
</dbReference>
<dbReference type="PANTHER" id="PTHR33889">
    <property type="entry name" value="OS04G0681850 PROTEIN"/>
    <property type="match status" value="1"/>
</dbReference>
<dbReference type="VEuPathDB" id="FungiDB:H310_15357"/>
<dbReference type="GO" id="GO:0003676">
    <property type="term" value="F:nucleic acid binding"/>
    <property type="evidence" value="ECO:0007669"/>
    <property type="project" value="InterPro"/>
</dbReference>
<accession>A0A024T898</accession>
<gene>
    <name evidence="1" type="ORF">H310_15357</name>
</gene>
<evidence type="ECO:0008006" key="2">
    <source>
        <dbReference type="Google" id="ProtNLM"/>
    </source>
</evidence>
<dbReference type="PANTHER" id="PTHR33889:SF7">
    <property type="entry name" value="OS04G0681850 PROTEIN"/>
    <property type="match status" value="1"/>
</dbReference>